<proteinExistence type="predicted"/>
<protein>
    <submittedName>
        <fullName evidence="1">Uncharacterized protein</fullName>
    </submittedName>
</protein>
<dbReference type="HOGENOM" id="CLU_2936921_0_0_6"/>
<dbReference type="Proteomes" id="UP000001844">
    <property type="component" value="Chromosome"/>
</dbReference>
<keyword evidence="2" id="KW-1185">Reference proteome</keyword>
<accession>D5C2X9</accession>
<organism evidence="1 2">
    <name type="scientific">Nitrosococcus halophilus (strain Nc4)</name>
    <dbReference type="NCBI Taxonomy" id="472759"/>
    <lineage>
        <taxon>Bacteria</taxon>
        <taxon>Pseudomonadati</taxon>
        <taxon>Pseudomonadota</taxon>
        <taxon>Gammaproteobacteria</taxon>
        <taxon>Chromatiales</taxon>
        <taxon>Chromatiaceae</taxon>
        <taxon>Nitrosococcus</taxon>
    </lineage>
</organism>
<evidence type="ECO:0000313" key="2">
    <source>
        <dbReference type="Proteomes" id="UP000001844"/>
    </source>
</evidence>
<reference evidence="2" key="1">
    <citation type="submission" date="2010-04" db="EMBL/GenBank/DDBJ databases">
        <title>Complete genome sequence of Nitrosococcus halophilus Nc4, a salt-adapted, aerobic obligate ammonia-oxidizing sulfur purple bacterium.</title>
        <authorList>
            <consortium name="US DOE Joint Genome Institute"/>
            <person name="Campbell M.A."/>
            <person name="Malfatti S.A."/>
            <person name="Chain P.S.G."/>
            <person name="Heidelberg J.F."/>
            <person name="Ward B.B."/>
            <person name="Klotz M.G."/>
        </authorList>
    </citation>
    <scope>NUCLEOTIDE SEQUENCE [LARGE SCALE GENOMIC DNA]</scope>
    <source>
        <strain evidence="2">Nc4</strain>
    </source>
</reference>
<dbReference type="EMBL" id="CP001798">
    <property type="protein sequence ID" value="ADE14871.1"/>
    <property type="molecule type" value="Genomic_DNA"/>
</dbReference>
<dbReference type="AlphaFoldDB" id="D5C2X9"/>
<dbReference type="eggNOG" id="ENOG5033GUE">
    <property type="taxonomic scope" value="Bacteria"/>
</dbReference>
<dbReference type="KEGG" id="nhl:Nhal_1747"/>
<name>D5C2X9_NITHN</name>
<gene>
    <name evidence="1" type="ordered locus">Nhal_1747</name>
</gene>
<evidence type="ECO:0000313" key="1">
    <source>
        <dbReference type="EMBL" id="ADE14871.1"/>
    </source>
</evidence>
<sequence length="60" mass="7118">MIGVLNCVCESRLSSERQWFSEKDWEQWDKQIEEEAKSGKLDFLIKEAVEEKSQGRLKEL</sequence>
<dbReference type="STRING" id="472759.Nhal_1747"/>